<dbReference type="SUPFAM" id="SSF53335">
    <property type="entry name" value="S-adenosyl-L-methionine-dependent methyltransferases"/>
    <property type="match status" value="1"/>
</dbReference>
<name>X1TR57_9ZZZZ</name>
<gene>
    <name evidence="2" type="ORF">S12H4_48891</name>
</gene>
<feature type="domain" description="Methyltransferase" evidence="1">
    <location>
        <begin position="37"/>
        <end position="144"/>
    </location>
</feature>
<comment type="caution">
    <text evidence="2">The sequence shown here is derived from an EMBL/GenBank/DDBJ whole genome shotgun (WGS) entry which is preliminary data.</text>
</comment>
<dbReference type="Gene3D" id="3.40.50.150">
    <property type="entry name" value="Vaccinia Virus protein VP39"/>
    <property type="match status" value="1"/>
</dbReference>
<protein>
    <recommendedName>
        <fullName evidence="1">Methyltransferase domain-containing protein</fullName>
    </recommendedName>
</protein>
<evidence type="ECO:0000259" key="1">
    <source>
        <dbReference type="Pfam" id="PF13847"/>
    </source>
</evidence>
<dbReference type="EMBL" id="BARW01030605">
    <property type="protein sequence ID" value="GAJ07754.1"/>
    <property type="molecule type" value="Genomic_DNA"/>
</dbReference>
<accession>X1TR57</accession>
<proteinExistence type="predicted"/>
<dbReference type="PANTHER" id="PTHR45128">
    <property type="entry name" value="METHYLTRANSFERASE TYPE 11"/>
    <property type="match status" value="1"/>
</dbReference>
<dbReference type="AlphaFoldDB" id="X1TR57"/>
<dbReference type="InterPro" id="IPR029063">
    <property type="entry name" value="SAM-dependent_MTases_sf"/>
</dbReference>
<dbReference type="PANTHER" id="PTHR45128:SF1">
    <property type="entry name" value="S-ADENOSYLMETHIONINE-DEPENDENT METHYLTRANSFERASE RV2258C"/>
    <property type="match status" value="1"/>
</dbReference>
<organism evidence="2">
    <name type="scientific">marine sediment metagenome</name>
    <dbReference type="NCBI Taxonomy" id="412755"/>
    <lineage>
        <taxon>unclassified sequences</taxon>
        <taxon>metagenomes</taxon>
        <taxon>ecological metagenomes</taxon>
    </lineage>
</organism>
<reference evidence="2" key="1">
    <citation type="journal article" date="2014" name="Front. Microbiol.">
        <title>High frequency of phylogenetically diverse reductive dehalogenase-homologous genes in deep subseafloor sedimentary metagenomes.</title>
        <authorList>
            <person name="Kawai M."/>
            <person name="Futagami T."/>
            <person name="Toyoda A."/>
            <person name="Takaki Y."/>
            <person name="Nishi S."/>
            <person name="Hori S."/>
            <person name="Arai W."/>
            <person name="Tsubouchi T."/>
            <person name="Morono Y."/>
            <person name="Uchiyama I."/>
            <person name="Ito T."/>
            <person name="Fujiyama A."/>
            <person name="Inagaki F."/>
            <person name="Takami H."/>
        </authorList>
    </citation>
    <scope>NUCLEOTIDE SEQUENCE</scope>
    <source>
        <strain evidence="2">Expedition CK06-06</strain>
    </source>
</reference>
<dbReference type="CDD" id="cd02440">
    <property type="entry name" value="AdoMet_MTases"/>
    <property type="match status" value="1"/>
</dbReference>
<feature type="non-terminal residue" evidence="2">
    <location>
        <position position="222"/>
    </location>
</feature>
<dbReference type="InterPro" id="IPR053173">
    <property type="entry name" value="SAM-binding_MTase"/>
</dbReference>
<dbReference type="InterPro" id="IPR025714">
    <property type="entry name" value="Methyltranfer_dom"/>
</dbReference>
<evidence type="ECO:0000313" key="2">
    <source>
        <dbReference type="EMBL" id="GAJ07754.1"/>
    </source>
</evidence>
<dbReference type="Pfam" id="PF13847">
    <property type="entry name" value="Methyltransf_31"/>
    <property type="match status" value="1"/>
</dbReference>
<sequence>MTKYDYVHGYSKRELLRLEDQANTLDYILHHDTIYQAGSRILEAGCGSGAQTKIIAKKNPDSHFISIDTSESSLKKAEKLIEDLSIKNVNFEVGNILDLKYDDKYFDHVFICFVLEHLSSPVDALKSLKRVLQNGGSITVIEGDHGSTYCYPYSSYAERAIQSQVSFQTLSGGNALIGRQIYPLLKQSGFKNCTVSPRMVYVDSSKPELVEGFTKNTFIAMI</sequence>